<proteinExistence type="predicted"/>
<dbReference type="GO" id="GO:0070286">
    <property type="term" value="P:axonemal dynein complex assembly"/>
    <property type="evidence" value="ECO:0007669"/>
    <property type="project" value="InterPro"/>
</dbReference>
<keyword evidence="3 6" id="KW-0175">Coiled coil</keyword>
<name>A0A8C0VJ49_CYACU</name>
<feature type="compositionally biased region" description="Polar residues" evidence="7">
    <location>
        <begin position="502"/>
        <end position="511"/>
    </location>
</feature>
<feature type="domain" description="Dynein regulatory complex protein 1/2 N-terminal" evidence="8">
    <location>
        <begin position="47"/>
        <end position="148"/>
    </location>
</feature>
<keyword evidence="2" id="KW-0282">Flagellum</keyword>
<dbReference type="GO" id="GO:0060285">
    <property type="term" value="P:cilium-dependent cell motility"/>
    <property type="evidence" value="ECO:0007669"/>
    <property type="project" value="TreeGrafter"/>
</dbReference>
<sequence>QQRIAARRNRLDARRRNRAGEPGLRNSRQVLAKLLFHGTQLVTNVQVESDLREWRRREKEGPEKLRRLEKLETEAKRGAEKLAEINSRWGSAEELKVPQELWELLEQQQEQCQQLLAEKNQLIQELRQELQARDEQYEQALKEQAEEIRLLLERMEEQTRNMLRTYRHHLRQIEKTFEEERREMLANNRKRWNEAIRAHNEQELEFLRHRMEQAREFEQQLNELQAESVESYDRMKFQLEQDVQYLEKKLRQMKGMFHLNQVKLEYNLDVLRQLDLENSTLRSLQKRKITRFQTCLSLLRERMARQEEKFQEEKRSLEWELQRITGQFQETRSRMRQLAQSSAERFRQVWIVNEEEAKALIRQALDADRIIHVQQLGIPWEEPRLGLLENVGPLGGRREKRDALQVATELLEGWENPPPKNSSGFTSPVPSHPWDFRVGFSSLLPEFSRDPKVVFLGFFFVSFPWVFRDQIREKGAGREEEQEERRRGEEGKAGKLGAKSHQPAQHSQENPPENAGAPERGVGELGIREPAPSGVCFFFRESLWNQGWECSVRLFPAFFFFFFFFPSQGIPVGKQTPEAPAGGGGTQEQRPAAPIPPGGELGSDLPGSQHRECAAGSGKGIPGILGAASRGSRGCGRAGIWERAAGPGAREWLPTGKGELGAREGIPRESLGSIPKESLEQPGVGMGWE</sequence>
<evidence type="ECO:0000313" key="10">
    <source>
        <dbReference type="Proteomes" id="UP000694410"/>
    </source>
</evidence>
<reference evidence="9" key="2">
    <citation type="submission" date="2025-09" db="UniProtKB">
        <authorList>
            <consortium name="Ensembl"/>
        </authorList>
    </citation>
    <scope>IDENTIFICATION</scope>
</reference>
<evidence type="ECO:0000313" key="9">
    <source>
        <dbReference type="Ensembl" id="ENSCCEP00000022382.1"/>
    </source>
</evidence>
<accession>A0A8C0VJ49</accession>
<evidence type="ECO:0000256" key="5">
    <source>
        <dbReference type="ARBA" id="ARBA00023273"/>
    </source>
</evidence>
<evidence type="ECO:0000256" key="2">
    <source>
        <dbReference type="ARBA" id="ARBA00022846"/>
    </source>
</evidence>
<reference evidence="9" key="1">
    <citation type="submission" date="2025-08" db="UniProtKB">
        <authorList>
            <consortium name="Ensembl"/>
        </authorList>
    </citation>
    <scope>IDENTIFICATION</scope>
</reference>
<dbReference type="PANTHER" id="PTHR21625">
    <property type="entry name" value="NYD-SP28 PROTEIN"/>
    <property type="match status" value="1"/>
</dbReference>
<dbReference type="GO" id="GO:0005858">
    <property type="term" value="C:axonemal dynein complex"/>
    <property type="evidence" value="ECO:0007669"/>
    <property type="project" value="InterPro"/>
</dbReference>
<feature type="coiled-coil region" evidence="6">
    <location>
        <begin position="68"/>
        <end position="234"/>
    </location>
</feature>
<dbReference type="Ensembl" id="ENSCCET00000034000.1">
    <property type="protein sequence ID" value="ENSCCEP00000022382.1"/>
    <property type="gene ID" value="ENSCCEG00000020232.1"/>
</dbReference>
<dbReference type="Proteomes" id="UP000694410">
    <property type="component" value="Unplaced"/>
</dbReference>
<evidence type="ECO:0000256" key="1">
    <source>
        <dbReference type="ARBA" id="ARBA00004611"/>
    </source>
</evidence>
<evidence type="ECO:0000256" key="3">
    <source>
        <dbReference type="ARBA" id="ARBA00023054"/>
    </source>
</evidence>
<feature type="region of interest" description="Disordered" evidence="7">
    <location>
        <begin position="574"/>
        <end position="617"/>
    </location>
</feature>
<gene>
    <name evidence="9" type="primary">DRC1</name>
</gene>
<feature type="coiled-coil region" evidence="6">
    <location>
        <begin position="296"/>
        <end position="327"/>
    </location>
</feature>
<feature type="region of interest" description="Disordered" evidence="7">
    <location>
        <begin position="474"/>
        <end position="525"/>
    </location>
</feature>
<feature type="compositionally biased region" description="Basic and acidic residues" evidence="7">
    <location>
        <begin position="474"/>
        <end position="493"/>
    </location>
</feature>
<keyword evidence="4" id="KW-0969">Cilium</keyword>
<dbReference type="AlphaFoldDB" id="A0A8C0VJ49"/>
<keyword evidence="5" id="KW-0966">Cell projection</keyword>
<dbReference type="PANTHER" id="PTHR21625:SF1">
    <property type="entry name" value="DYNEIN REGULATORY COMPLEX PROTEIN 1"/>
    <property type="match status" value="1"/>
</dbReference>
<feature type="region of interest" description="Disordered" evidence="7">
    <location>
        <begin position="648"/>
        <end position="689"/>
    </location>
</feature>
<protein>
    <submittedName>
        <fullName evidence="9">Dynein regulatory complex subunit 1</fullName>
    </submittedName>
</protein>
<organism evidence="9 10">
    <name type="scientific">Cyanistes caeruleus</name>
    <name type="common">Eurasian blue tit</name>
    <name type="synonym">Parus caeruleus</name>
    <dbReference type="NCBI Taxonomy" id="156563"/>
    <lineage>
        <taxon>Eukaryota</taxon>
        <taxon>Metazoa</taxon>
        <taxon>Chordata</taxon>
        <taxon>Craniata</taxon>
        <taxon>Vertebrata</taxon>
        <taxon>Euteleostomi</taxon>
        <taxon>Archelosauria</taxon>
        <taxon>Archosauria</taxon>
        <taxon>Dinosauria</taxon>
        <taxon>Saurischia</taxon>
        <taxon>Theropoda</taxon>
        <taxon>Coelurosauria</taxon>
        <taxon>Aves</taxon>
        <taxon>Neognathae</taxon>
        <taxon>Neoaves</taxon>
        <taxon>Telluraves</taxon>
        <taxon>Australaves</taxon>
        <taxon>Passeriformes</taxon>
        <taxon>Paridae</taxon>
        <taxon>Cyanistes</taxon>
    </lineage>
</organism>
<evidence type="ECO:0000256" key="4">
    <source>
        <dbReference type="ARBA" id="ARBA00023069"/>
    </source>
</evidence>
<dbReference type="GO" id="GO:0003352">
    <property type="term" value="P:regulation of cilium movement"/>
    <property type="evidence" value="ECO:0007669"/>
    <property type="project" value="TreeGrafter"/>
</dbReference>
<dbReference type="InterPro" id="IPR039505">
    <property type="entry name" value="DRC1/2_N"/>
</dbReference>
<evidence type="ECO:0000256" key="7">
    <source>
        <dbReference type="SAM" id="MobiDB-lite"/>
    </source>
</evidence>
<dbReference type="Pfam" id="PF14772">
    <property type="entry name" value="NYD-SP28"/>
    <property type="match status" value="1"/>
</dbReference>
<keyword evidence="10" id="KW-1185">Reference proteome</keyword>
<dbReference type="InterPro" id="IPR039750">
    <property type="entry name" value="DRC1/DRC2"/>
</dbReference>
<comment type="subcellular location">
    <subcellularLocation>
        <location evidence="1">Cytoplasm</location>
        <location evidence="1">Cytoskeleton</location>
        <location evidence="1">Flagellum axoneme</location>
    </subcellularLocation>
</comment>
<evidence type="ECO:0000256" key="6">
    <source>
        <dbReference type="SAM" id="Coils"/>
    </source>
</evidence>
<feature type="region of interest" description="Disordered" evidence="7">
    <location>
        <begin position="1"/>
        <end position="23"/>
    </location>
</feature>
<evidence type="ECO:0000259" key="8">
    <source>
        <dbReference type="Pfam" id="PF14772"/>
    </source>
</evidence>